<dbReference type="AlphaFoldDB" id="A0A0K9PTP4"/>
<accession>A0A0K9PTP4</accession>
<dbReference type="PROSITE" id="PS50894">
    <property type="entry name" value="HPT"/>
    <property type="match status" value="1"/>
</dbReference>
<evidence type="ECO:0000256" key="2">
    <source>
        <dbReference type="ARBA" id="ARBA00022864"/>
    </source>
</evidence>
<evidence type="ECO:0000259" key="8">
    <source>
        <dbReference type="PROSITE" id="PS50894"/>
    </source>
</evidence>
<dbReference type="STRING" id="29655.A0A0K9PTP4"/>
<comment type="function">
    <text evidence="5">Functions as a two-component phosphorelay mediators between cytokinin sensor histidine kinases and response regulators (B-type ARRs). Plays an important role in propagating cytokinin signal transduction through the multistep His-to-Asp phosphorelay. Functions as a positive regulator of the cytokinin signaling pathway. May play a regulatory role in salt and drought tolerance during plant development.</text>
</comment>
<dbReference type="OMA" id="QIVEGCL"/>
<evidence type="ECO:0000256" key="5">
    <source>
        <dbReference type="ARBA" id="ARBA00057097"/>
    </source>
</evidence>
<dbReference type="Proteomes" id="UP000036987">
    <property type="component" value="Unassembled WGS sequence"/>
</dbReference>
<dbReference type="GO" id="GO:0000160">
    <property type="term" value="P:phosphorelay signal transduction system"/>
    <property type="evidence" value="ECO:0000318"/>
    <property type="project" value="GO_Central"/>
</dbReference>
<dbReference type="GO" id="GO:0005737">
    <property type="term" value="C:cytoplasm"/>
    <property type="evidence" value="ECO:0000318"/>
    <property type="project" value="GO_Central"/>
</dbReference>
<evidence type="ECO:0000313" key="10">
    <source>
        <dbReference type="Proteomes" id="UP000036987"/>
    </source>
</evidence>
<evidence type="ECO:0000256" key="1">
    <source>
        <dbReference type="ARBA" id="ARBA00022490"/>
    </source>
</evidence>
<dbReference type="FunFam" id="1.20.120.160:FF:000001">
    <property type="entry name" value="Histidine-containing phosphotransfer protein 1"/>
    <property type="match status" value="1"/>
</dbReference>
<organism evidence="9 10">
    <name type="scientific">Zostera marina</name>
    <name type="common">Eelgrass</name>
    <dbReference type="NCBI Taxonomy" id="29655"/>
    <lineage>
        <taxon>Eukaryota</taxon>
        <taxon>Viridiplantae</taxon>
        <taxon>Streptophyta</taxon>
        <taxon>Embryophyta</taxon>
        <taxon>Tracheophyta</taxon>
        <taxon>Spermatophyta</taxon>
        <taxon>Magnoliopsida</taxon>
        <taxon>Liliopsida</taxon>
        <taxon>Zosteraceae</taxon>
        <taxon>Zostera</taxon>
    </lineage>
</organism>
<dbReference type="GO" id="GO:0009736">
    <property type="term" value="P:cytokinin-activated signaling pathway"/>
    <property type="evidence" value="ECO:0000318"/>
    <property type="project" value="GO_Central"/>
</dbReference>
<dbReference type="InterPro" id="IPR036641">
    <property type="entry name" value="HPT_dom_sf"/>
</dbReference>
<dbReference type="InterPro" id="IPR008207">
    <property type="entry name" value="Sig_transdc_His_kin_Hpt_dom"/>
</dbReference>
<dbReference type="Gene3D" id="1.20.120.160">
    <property type="entry name" value="HPT domain"/>
    <property type="match status" value="1"/>
</dbReference>
<protein>
    <recommendedName>
        <fullName evidence="7">Histidine-containing phosphotransfer protein</fullName>
    </recommendedName>
</protein>
<comment type="domain">
    <text evidence="7">Histidine-containing phosphotransfer domain (HPt) contains an active histidine that mediates the phosphotransfer.</text>
</comment>
<evidence type="ECO:0000256" key="6">
    <source>
        <dbReference type="PROSITE-ProRule" id="PRU00110"/>
    </source>
</evidence>
<evidence type="ECO:0000256" key="7">
    <source>
        <dbReference type="RuleBase" id="RU369004"/>
    </source>
</evidence>
<keyword evidence="2 7" id="KW-0932">Cytokinin signaling pathway</keyword>
<feature type="domain" description="HPt" evidence="8">
    <location>
        <begin position="38"/>
        <end position="142"/>
    </location>
</feature>
<proteinExistence type="predicted"/>
<keyword evidence="6" id="KW-0597">Phosphoprotein</keyword>
<reference evidence="10" key="1">
    <citation type="journal article" date="2016" name="Nature">
        <title>The genome of the seagrass Zostera marina reveals angiosperm adaptation to the sea.</title>
        <authorList>
            <person name="Olsen J.L."/>
            <person name="Rouze P."/>
            <person name="Verhelst B."/>
            <person name="Lin Y.-C."/>
            <person name="Bayer T."/>
            <person name="Collen J."/>
            <person name="Dattolo E."/>
            <person name="De Paoli E."/>
            <person name="Dittami S."/>
            <person name="Maumus F."/>
            <person name="Michel G."/>
            <person name="Kersting A."/>
            <person name="Lauritano C."/>
            <person name="Lohaus R."/>
            <person name="Toepel M."/>
            <person name="Tonon T."/>
            <person name="Vanneste K."/>
            <person name="Amirebrahimi M."/>
            <person name="Brakel J."/>
            <person name="Bostroem C."/>
            <person name="Chovatia M."/>
            <person name="Grimwood J."/>
            <person name="Jenkins J.W."/>
            <person name="Jueterbock A."/>
            <person name="Mraz A."/>
            <person name="Stam W.T."/>
            <person name="Tice H."/>
            <person name="Bornberg-Bauer E."/>
            <person name="Green P.J."/>
            <person name="Pearson G.A."/>
            <person name="Procaccini G."/>
            <person name="Duarte C.M."/>
            <person name="Schmutz J."/>
            <person name="Reusch T.B.H."/>
            <person name="Van de Peer Y."/>
        </authorList>
    </citation>
    <scope>NUCLEOTIDE SEQUENCE [LARGE SCALE GENOMIC DNA]</scope>
    <source>
        <strain evidence="10">cv. Finnish</strain>
    </source>
</reference>
<evidence type="ECO:0000256" key="4">
    <source>
        <dbReference type="ARBA" id="ARBA00023242"/>
    </source>
</evidence>
<gene>
    <name evidence="9" type="ORF">ZOSMA_164G00050</name>
</gene>
<keyword evidence="10" id="KW-1185">Reference proteome</keyword>
<name>A0A0K9PTP4_ZOSMR</name>
<dbReference type="Pfam" id="PF01627">
    <property type="entry name" value="Hpt"/>
    <property type="match status" value="1"/>
</dbReference>
<dbReference type="InterPro" id="IPR045871">
    <property type="entry name" value="AHP1-5/YPD1"/>
</dbReference>
<dbReference type="SUPFAM" id="SSF47226">
    <property type="entry name" value="Histidine-containing phosphotransfer domain, HPT domain"/>
    <property type="match status" value="1"/>
</dbReference>
<comment type="subcellular location">
    <subcellularLocation>
        <location evidence="7">Cytoplasm</location>
        <location evidence="7">Cytosol</location>
    </subcellularLocation>
    <subcellularLocation>
        <location evidence="7">Nucleus</location>
    </subcellularLocation>
</comment>
<dbReference type="GO" id="GO:0005634">
    <property type="term" value="C:nucleus"/>
    <property type="evidence" value="ECO:0000318"/>
    <property type="project" value="GO_Central"/>
</dbReference>
<dbReference type="GO" id="GO:0043424">
    <property type="term" value="F:protein histidine kinase binding"/>
    <property type="evidence" value="ECO:0000318"/>
    <property type="project" value="GO_Central"/>
</dbReference>
<sequence length="149" mass="16752">MDAKLLQRELLELTTRVLEEGVIDKQFLEIQTLRDEDNPNFTDEVVALFFEDAQKLINEITKALEQGQNYVDFGKISADAHQLKGISASVGAKRITDLCIAFRGFCDQLISEGSLQQLHYEFSLTKNKIESIFKLEKQILAAGGMLPGM</sequence>
<comment type="caution">
    <text evidence="9">The sequence shown here is derived from an EMBL/GenBank/DDBJ whole genome shotgun (WGS) entry which is preliminary data.</text>
</comment>
<dbReference type="GO" id="GO:0080038">
    <property type="term" value="P:positive regulation of cytokinin-activated signaling pathway"/>
    <property type="evidence" value="ECO:0007669"/>
    <property type="project" value="UniProtKB-ARBA"/>
</dbReference>
<dbReference type="OrthoDB" id="1673781at2759"/>
<dbReference type="PANTHER" id="PTHR28242">
    <property type="entry name" value="PHOSPHORELAY INTERMEDIATE PROTEIN YPD1"/>
    <property type="match status" value="1"/>
</dbReference>
<dbReference type="EMBL" id="LFYR01000631">
    <property type="protein sequence ID" value="KMZ72423.1"/>
    <property type="molecule type" value="Genomic_DNA"/>
</dbReference>
<dbReference type="GO" id="GO:0009927">
    <property type="term" value="F:histidine phosphotransfer kinase activity"/>
    <property type="evidence" value="ECO:0000318"/>
    <property type="project" value="GO_Central"/>
</dbReference>
<evidence type="ECO:0000313" key="9">
    <source>
        <dbReference type="EMBL" id="KMZ72423.1"/>
    </source>
</evidence>
<feature type="modified residue" description="Phosphohistidine" evidence="6">
    <location>
        <position position="81"/>
    </location>
</feature>
<keyword evidence="4" id="KW-0539">Nucleus</keyword>
<dbReference type="PANTHER" id="PTHR28242:SF52">
    <property type="entry name" value="PHOSPHORELAY INTERMEDIATE PROTEIN YPD1"/>
    <property type="match status" value="1"/>
</dbReference>
<keyword evidence="1" id="KW-0963">Cytoplasm</keyword>
<keyword evidence="3 7" id="KW-0902">Two-component regulatory system</keyword>
<dbReference type="CDD" id="cd00088">
    <property type="entry name" value="HPT"/>
    <property type="match status" value="1"/>
</dbReference>
<evidence type="ECO:0000256" key="3">
    <source>
        <dbReference type="ARBA" id="ARBA00023012"/>
    </source>
</evidence>
<dbReference type="GO" id="GO:0005829">
    <property type="term" value="C:cytosol"/>
    <property type="evidence" value="ECO:0007669"/>
    <property type="project" value="UniProtKB-SubCell"/>
</dbReference>